<evidence type="ECO:0000256" key="1">
    <source>
        <dbReference type="SAM" id="MobiDB-lite"/>
    </source>
</evidence>
<evidence type="ECO:0000313" key="3">
    <source>
        <dbReference type="EMBL" id="EXF82173.1"/>
    </source>
</evidence>
<reference evidence="3 4" key="1">
    <citation type="submission" date="2014-02" db="EMBL/GenBank/DDBJ databases">
        <title>The genome sequence of Colletotrichum fioriniae PJ7.</title>
        <authorList>
            <person name="Baroncelli R."/>
            <person name="Thon M.R."/>
        </authorList>
    </citation>
    <scope>NUCLEOTIDE SEQUENCE [LARGE SCALE GENOMIC DNA]</scope>
    <source>
        <strain evidence="3 4">PJ7</strain>
    </source>
</reference>
<dbReference type="InterPro" id="IPR036188">
    <property type="entry name" value="FAD/NAD-bd_sf"/>
</dbReference>
<dbReference type="InterPro" id="IPR006076">
    <property type="entry name" value="FAD-dep_OxRdtase"/>
</dbReference>
<sequence length="505" mass="54660">MDERARIPVILPVPNPTPSYWHSPPSRLSTYSSSPSPPAETDTLIIGSGITGAAIAHFLLSSDHASASPPDITMLEARTLTSGATGRNGGHTKAASYRSFLHHAETLGTDAACLIARLELANIRAVHAFAAAHLKDKETESRPCQTVDAIYDEAQWEADKKAVEAMRKAMPDDDASKYEFYDVEEMKTRFHVAKEGLYGGIGYEAGSISGYRFTTGVLELCVDKGMKLFTETPALSVKKIQQGVSTDNPRWVVETPKGQIKARRVILATNGYTAFLHPRFQEAIVPMRGQITAHRPGSNMPKAGLATTYSFIYEAGYEYMIPKPAGTQFAGDIVIGGGLVRAPDQGLGEYGTTDDSRLNPVISAYLRETTPRYFGDDWGDDDPEGEGGGRVRAEWTGIMGFSPDGFPFVGKVPGEDGLWVCASFQGHGMVFCWMCARALAVMLEGSDGGAAEEKTKKNGEEAKAEEAEKQLGSWFPDAFRITSARLAQRFAGRVNHSTAGSADRT</sequence>
<gene>
    <name evidence="3" type="ORF">CFIO01_09256</name>
</gene>
<accession>A0A010SBP0</accession>
<dbReference type="KEGG" id="cfj:CFIO01_09256"/>
<dbReference type="AlphaFoldDB" id="A0A010SBP0"/>
<dbReference type="Gene3D" id="3.30.9.10">
    <property type="entry name" value="D-Amino Acid Oxidase, subunit A, domain 2"/>
    <property type="match status" value="1"/>
</dbReference>
<dbReference type="PANTHER" id="PTHR13847">
    <property type="entry name" value="SARCOSINE DEHYDROGENASE-RELATED"/>
    <property type="match status" value="1"/>
</dbReference>
<feature type="compositionally biased region" description="Low complexity" evidence="1">
    <location>
        <begin position="23"/>
        <end position="34"/>
    </location>
</feature>
<organism evidence="3 4">
    <name type="scientific">Colletotrichum fioriniae PJ7</name>
    <dbReference type="NCBI Taxonomy" id="1445577"/>
    <lineage>
        <taxon>Eukaryota</taxon>
        <taxon>Fungi</taxon>
        <taxon>Dikarya</taxon>
        <taxon>Ascomycota</taxon>
        <taxon>Pezizomycotina</taxon>
        <taxon>Sordariomycetes</taxon>
        <taxon>Hypocreomycetidae</taxon>
        <taxon>Glomerellales</taxon>
        <taxon>Glomerellaceae</taxon>
        <taxon>Colletotrichum</taxon>
        <taxon>Colletotrichum acutatum species complex</taxon>
    </lineage>
</organism>
<dbReference type="GO" id="GO:0005737">
    <property type="term" value="C:cytoplasm"/>
    <property type="evidence" value="ECO:0007669"/>
    <property type="project" value="TreeGrafter"/>
</dbReference>
<proteinExistence type="predicted"/>
<feature type="region of interest" description="Disordered" evidence="1">
    <location>
        <begin position="447"/>
        <end position="469"/>
    </location>
</feature>
<keyword evidence="4" id="KW-1185">Reference proteome</keyword>
<protein>
    <submittedName>
        <fullName evidence="3">FAD dependent oxidoreductase</fullName>
    </submittedName>
</protein>
<dbReference type="Proteomes" id="UP000020467">
    <property type="component" value="Unassembled WGS sequence"/>
</dbReference>
<dbReference type="eggNOG" id="ENOG502S0HA">
    <property type="taxonomic scope" value="Eukaryota"/>
</dbReference>
<dbReference type="PANTHER" id="PTHR13847:SF284">
    <property type="entry name" value="FAD DEPENDENT OXIDOREDUCTASE DOMAIN-CONTAINING PROTEIN"/>
    <property type="match status" value="1"/>
</dbReference>
<feature type="compositionally biased region" description="Basic and acidic residues" evidence="1">
    <location>
        <begin position="451"/>
        <end position="469"/>
    </location>
</feature>
<dbReference type="Pfam" id="PF01266">
    <property type="entry name" value="DAO"/>
    <property type="match status" value="1"/>
</dbReference>
<feature type="domain" description="FAD dependent oxidoreductase" evidence="2">
    <location>
        <begin position="42"/>
        <end position="440"/>
    </location>
</feature>
<comment type="caution">
    <text evidence="3">The sequence shown here is derived from an EMBL/GenBank/DDBJ whole genome shotgun (WGS) entry which is preliminary data.</text>
</comment>
<dbReference type="SUPFAM" id="SSF51905">
    <property type="entry name" value="FAD/NAD(P)-binding domain"/>
    <property type="match status" value="1"/>
</dbReference>
<dbReference type="HOGENOM" id="CLU_022730_0_0_1"/>
<evidence type="ECO:0000259" key="2">
    <source>
        <dbReference type="Pfam" id="PF01266"/>
    </source>
</evidence>
<dbReference type="EMBL" id="JARH01000340">
    <property type="protein sequence ID" value="EXF82173.1"/>
    <property type="molecule type" value="Genomic_DNA"/>
</dbReference>
<evidence type="ECO:0000313" key="4">
    <source>
        <dbReference type="Proteomes" id="UP000020467"/>
    </source>
</evidence>
<dbReference type="Gene3D" id="3.50.50.60">
    <property type="entry name" value="FAD/NAD(P)-binding domain"/>
    <property type="match status" value="1"/>
</dbReference>
<feature type="region of interest" description="Disordered" evidence="1">
    <location>
        <begin position="15"/>
        <end position="40"/>
    </location>
</feature>
<dbReference type="STRING" id="1445577.A0A010SBP0"/>
<dbReference type="OrthoDB" id="429143at2759"/>
<name>A0A010SBP0_9PEZI</name>